<sequence>MAWGFVRGQKYNRRQDIHARFGGQQQGGIITPANHNVIFIMTGKRGAEYGYDDIHYDDGRIDYFGEGQVGEMQMVRGNLALAEHVANGKDLLWFEKAYPERSITYMGQYICAGWRRGQSKDRDDAKRSAIIFELHPIENVVEAAETIELPIGNMDELRRRAFEAASLSGVRGQSMRTIYQRSADVRAYVLARANGDCEGCSQPAPFMRRDGSPYLEPHHLRRASDGGPDHPRFVIALCPNCHTRTHHGEDGAIYNAALLKRMPQIEP</sequence>
<gene>
    <name evidence="2" type="ORF">D5400_14170</name>
</gene>
<reference evidence="2 3" key="1">
    <citation type="submission" date="2018-09" db="EMBL/GenBank/DDBJ databases">
        <title>Marinorhizobium profundi gen. nov., sp. nov., isolated from a deep-sea sediment sample from the New Britain Trench and proposal of Marinorhizobiaceae fam. nov. in the order Rhizobiales of the class Alphaproteobacteria.</title>
        <authorList>
            <person name="Cao J."/>
        </authorList>
    </citation>
    <scope>NUCLEOTIDE SEQUENCE [LARGE SCALE GENOMIC DNA]</scope>
    <source>
        <strain evidence="2 3">WS11</strain>
    </source>
</reference>
<accession>A0A3Q8XPM8</accession>
<feature type="domain" description="HNH nuclease" evidence="1">
    <location>
        <begin position="184"/>
        <end position="243"/>
    </location>
</feature>
<keyword evidence="2" id="KW-0540">Nuclease</keyword>
<keyword evidence="3" id="KW-1185">Reference proteome</keyword>
<dbReference type="RefSeq" id="WP_126010588.1">
    <property type="nucleotide sequence ID" value="NZ_CP032509.1"/>
</dbReference>
<protein>
    <submittedName>
        <fullName evidence="2">HNH endonuclease</fullName>
    </submittedName>
</protein>
<evidence type="ECO:0000313" key="2">
    <source>
        <dbReference type="EMBL" id="AZN72270.1"/>
    </source>
</evidence>
<dbReference type="InterPro" id="IPR003615">
    <property type="entry name" value="HNH_nuc"/>
</dbReference>
<organism evidence="2 3">
    <name type="scientific">Georhizobium profundi</name>
    <dbReference type="NCBI Taxonomy" id="2341112"/>
    <lineage>
        <taxon>Bacteria</taxon>
        <taxon>Pseudomonadati</taxon>
        <taxon>Pseudomonadota</taxon>
        <taxon>Alphaproteobacteria</taxon>
        <taxon>Hyphomicrobiales</taxon>
        <taxon>Rhizobiaceae</taxon>
        <taxon>Georhizobium</taxon>
    </lineage>
</organism>
<dbReference type="GO" id="GO:0004519">
    <property type="term" value="F:endonuclease activity"/>
    <property type="evidence" value="ECO:0007669"/>
    <property type="project" value="UniProtKB-KW"/>
</dbReference>
<dbReference type="Pfam" id="PF01844">
    <property type="entry name" value="HNH"/>
    <property type="match status" value="1"/>
</dbReference>
<dbReference type="CDD" id="cd00085">
    <property type="entry name" value="HNHc"/>
    <property type="match status" value="1"/>
</dbReference>
<dbReference type="Proteomes" id="UP000268192">
    <property type="component" value="Chromosome"/>
</dbReference>
<evidence type="ECO:0000313" key="3">
    <source>
        <dbReference type="Proteomes" id="UP000268192"/>
    </source>
</evidence>
<dbReference type="KEGG" id="abaw:D5400_14170"/>
<dbReference type="GO" id="GO:0008270">
    <property type="term" value="F:zinc ion binding"/>
    <property type="evidence" value="ECO:0007669"/>
    <property type="project" value="InterPro"/>
</dbReference>
<dbReference type="InterPro" id="IPR002711">
    <property type="entry name" value="HNH"/>
</dbReference>
<dbReference type="EMBL" id="CP032509">
    <property type="protein sequence ID" value="AZN72270.1"/>
    <property type="molecule type" value="Genomic_DNA"/>
</dbReference>
<proteinExistence type="predicted"/>
<dbReference type="InterPro" id="IPR058712">
    <property type="entry name" value="SRA_ScoMcrA"/>
</dbReference>
<evidence type="ECO:0000259" key="1">
    <source>
        <dbReference type="SMART" id="SM00507"/>
    </source>
</evidence>
<keyword evidence="2" id="KW-0378">Hydrolase</keyword>
<dbReference type="GO" id="GO:0003676">
    <property type="term" value="F:nucleic acid binding"/>
    <property type="evidence" value="ECO:0007669"/>
    <property type="project" value="InterPro"/>
</dbReference>
<dbReference type="Pfam" id="PF26348">
    <property type="entry name" value="SRA_ScoMcrA"/>
    <property type="match status" value="1"/>
</dbReference>
<dbReference type="Gene3D" id="1.10.30.50">
    <property type="match status" value="1"/>
</dbReference>
<name>A0A3Q8XPM8_9HYPH</name>
<dbReference type="AlphaFoldDB" id="A0A3Q8XPM8"/>
<dbReference type="OrthoDB" id="9788621at2"/>
<keyword evidence="2" id="KW-0255">Endonuclease</keyword>
<dbReference type="SMART" id="SM00507">
    <property type="entry name" value="HNHc"/>
    <property type="match status" value="1"/>
</dbReference>